<gene>
    <name evidence="1" type="ORF">BpHYR1_003198</name>
</gene>
<evidence type="ECO:0000313" key="1">
    <source>
        <dbReference type="EMBL" id="RMZ96846.1"/>
    </source>
</evidence>
<dbReference type="Proteomes" id="UP000276133">
    <property type="component" value="Unassembled WGS sequence"/>
</dbReference>
<dbReference type="AlphaFoldDB" id="A0A3M7PCL1"/>
<evidence type="ECO:0000313" key="2">
    <source>
        <dbReference type="Proteomes" id="UP000276133"/>
    </source>
</evidence>
<accession>A0A3M7PCL1</accession>
<comment type="caution">
    <text evidence="1">The sequence shown here is derived from an EMBL/GenBank/DDBJ whole genome shotgun (WGS) entry which is preliminary data.</text>
</comment>
<name>A0A3M7PCL1_BRAPC</name>
<dbReference type="EMBL" id="REGN01011848">
    <property type="protein sequence ID" value="RMZ96846.1"/>
    <property type="molecule type" value="Genomic_DNA"/>
</dbReference>
<organism evidence="1 2">
    <name type="scientific">Brachionus plicatilis</name>
    <name type="common">Marine rotifer</name>
    <name type="synonym">Brachionus muelleri</name>
    <dbReference type="NCBI Taxonomy" id="10195"/>
    <lineage>
        <taxon>Eukaryota</taxon>
        <taxon>Metazoa</taxon>
        <taxon>Spiralia</taxon>
        <taxon>Gnathifera</taxon>
        <taxon>Rotifera</taxon>
        <taxon>Eurotatoria</taxon>
        <taxon>Monogononta</taxon>
        <taxon>Pseudotrocha</taxon>
        <taxon>Ploima</taxon>
        <taxon>Brachionidae</taxon>
        <taxon>Brachionus</taxon>
    </lineage>
</organism>
<proteinExistence type="predicted"/>
<reference evidence="1 2" key="1">
    <citation type="journal article" date="2018" name="Sci. Rep.">
        <title>Genomic signatures of local adaptation to the degree of environmental predictability in rotifers.</title>
        <authorList>
            <person name="Franch-Gras L."/>
            <person name="Hahn C."/>
            <person name="Garcia-Roger E.M."/>
            <person name="Carmona M.J."/>
            <person name="Serra M."/>
            <person name="Gomez A."/>
        </authorList>
    </citation>
    <scope>NUCLEOTIDE SEQUENCE [LARGE SCALE GENOMIC DNA]</scope>
    <source>
        <strain evidence="1">HYR1</strain>
    </source>
</reference>
<keyword evidence="2" id="KW-1185">Reference proteome</keyword>
<protein>
    <submittedName>
        <fullName evidence="1">Uncharacterized protein</fullName>
    </submittedName>
</protein>
<sequence length="124" mass="14909">MLVMLVDSTALKFEDSTQIFFKKYVLKKRFTFFLYRDCQGIFQNLSSEEPKHVLCQSLNSGRPKQIYCRIQSVSDVSFFTFFYILFHNFSLNFAISHYQDVIDKVLNFFRIMAIMKWKNLKQKK</sequence>